<reference evidence="6" key="1">
    <citation type="submission" date="2025-08" db="UniProtKB">
        <authorList>
            <consortium name="RefSeq"/>
        </authorList>
    </citation>
    <scope>IDENTIFICATION</scope>
    <source>
        <tissue evidence="6">Whole sample</tissue>
    </source>
</reference>
<evidence type="ECO:0000259" key="4">
    <source>
        <dbReference type="PROSITE" id="PS50871"/>
    </source>
</evidence>
<evidence type="ECO:0000256" key="2">
    <source>
        <dbReference type="ARBA" id="ARBA00022525"/>
    </source>
</evidence>
<comment type="subcellular location">
    <subcellularLocation>
        <location evidence="1">Secreted</location>
    </subcellularLocation>
</comment>
<dbReference type="SMART" id="SM00110">
    <property type="entry name" value="C1Q"/>
    <property type="match status" value="1"/>
</dbReference>
<dbReference type="InterPro" id="IPR008983">
    <property type="entry name" value="Tumour_necrosis_fac-like_dom"/>
</dbReference>
<dbReference type="GO" id="GO:0005576">
    <property type="term" value="C:extracellular region"/>
    <property type="evidence" value="ECO:0007669"/>
    <property type="project" value="UniProtKB-SubCell"/>
</dbReference>
<evidence type="ECO:0000313" key="6">
    <source>
        <dbReference type="RefSeq" id="XP_022294346.1"/>
    </source>
</evidence>
<dbReference type="InterPro" id="IPR050822">
    <property type="entry name" value="Cerebellin_Synaptic_Org"/>
</dbReference>
<dbReference type="PRINTS" id="PR00007">
    <property type="entry name" value="COMPLEMNTC1Q"/>
</dbReference>
<dbReference type="RefSeq" id="XP_022294346.1">
    <property type="nucleotide sequence ID" value="XM_022438638.1"/>
</dbReference>
<dbReference type="PANTHER" id="PTHR22923">
    <property type="entry name" value="CEREBELLIN-RELATED"/>
    <property type="match status" value="1"/>
</dbReference>
<feature type="domain" description="C1q" evidence="4">
    <location>
        <begin position="118"/>
        <end position="244"/>
    </location>
</feature>
<evidence type="ECO:0000256" key="1">
    <source>
        <dbReference type="ARBA" id="ARBA00004613"/>
    </source>
</evidence>
<keyword evidence="2" id="KW-0964">Secreted</keyword>
<dbReference type="InterPro" id="IPR001073">
    <property type="entry name" value="C1q_dom"/>
</dbReference>
<evidence type="ECO:0000256" key="3">
    <source>
        <dbReference type="ARBA" id="ARBA00022729"/>
    </source>
</evidence>
<dbReference type="Pfam" id="PF00386">
    <property type="entry name" value="C1q"/>
    <property type="match status" value="1"/>
</dbReference>
<keyword evidence="5" id="KW-1185">Reference proteome</keyword>
<dbReference type="PANTHER" id="PTHR22923:SF116">
    <property type="entry name" value="C1Q DOMAIN-CONTAINING PROTEIN"/>
    <property type="match status" value="1"/>
</dbReference>
<gene>
    <name evidence="6" type="primary">LOC111104612</name>
</gene>
<dbReference type="SUPFAM" id="SSF49842">
    <property type="entry name" value="TNF-like"/>
    <property type="match status" value="1"/>
</dbReference>
<accession>A0A8B8ATD3</accession>
<dbReference type="KEGG" id="cvn:111104612"/>
<keyword evidence="3" id="KW-0732">Signal</keyword>
<organism evidence="5 6">
    <name type="scientific">Crassostrea virginica</name>
    <name type="common">Eastern oyster</name>
    <dbReference type="NCBI Taxonomy" id="6565"/>
    <lineage>
        <taxon>Eukaryota</taxon>
        <taxon>Metazoa</taxon>
        <taxon>Spiralia</taxon>
        <taxon>Lophotrochozoa</taxon>
        <taxon>Mollusca</taxon>
        <taxon>Bivalvia</taxon>
        <taxon>Autobranchia</taxon>
        <taxon>Pteriomorphia</taxon>
        <taxon>Ostreida</taxon>
        <taxon>Ostreoidea</taxon>
        <taxon>Ostreidae</taxon>
        <taxon>Crassostrea</taxon>
    </lineage>
</organism>
<protein>
    <submittedName>
        <fullName evidence="6">Uncharacterized protein LOC111104612</fullName>
    </submittedName>
</protein>
<name>A0A8B8ATD3_CRAVI</name>
<evidence type="ECO:0000313" key="5">
    <source>
        <dbReference type="Proteomes" id="UP000694844"/>
    </source>
</evidence>
<dbReference type="AlphaFoldDB" id="A0A8B8ATD3"/>
<dbReference type="PROSITE" id="PS50871">
    <property type="entry name" value="C1Q"/>
    <property type="match status" value="1"/>
</dbReference>
<dbReference type="Proteomes" id="UP000694844">
    <property type="component" value="Chromosome 7"/>
</dbReference>
<dbReference type="Gene3D" id="2.60.120.40">
    <property type="match status" value="1"/>
</dbReference>
<proteinExistence type="predicted"/>
<sequence length="244" mass="26866">MRAPSTGLYIFCWSIALHVNYIGNTNLVINGSTFHMVHCQKTFQHCGSTVTVWLSKNNQRSEMTSTNLLCVTMCLSILIGSFDQIKAGKLNLMSNLMKQADTLKHGLDLASQVGNIGSSNLDVAFTAVPSSSTSYSSGSTIAFNRLKTNIGNAFSTSNYRFTAPSSGLYVFHWSLALNSSYYGQSRLMINGNTFHTVHCQKTYQQCGSTVTAWLNKNDQVWVASAYSSIYAYGTYSSFSGWKVH</sequence>
<dbReference type="GeneID" id="111104612"/>